<dbReference type="GO" id="GO:0005886">
    <property type="term" value="C:plasma membrane"/>
    <property type="evidence" value="ECO:0007669"/>
    <property type="project" value="UniProtKB-SubCell"/>
</dbReference>
<dbReference type="PROSITE" id="PS50041">
    <property type="entry name" value="C_TYPE_LECTIN_2"/>
    <property type="match status" value="1"/>
</dbReference>
<reference evidence="3" key="2">
    <citation type="submission" date="2025-08" db="UniProtKB">
        <authorList>
            <consortium name="Ensembl"/>
        </authorList>
    </citation>
    <scope>IDENTIFICATION</scope>
</reference>
<comment type="subcellular location">
    <subcellularLocation>
        <location evidence="1">Cell membrane</location>
        <topology evidence="1">Single-pass type II membrane protein</topology>
    </subcellularLocation>
</comment>
<dbReference type="InterPro" id="IPR016187">
    <property type="entry name" value="CTDL_fold"/>
</dbReference>
<accession>A0A665U5N1</accession>
<dbReference type="InterPro" id="IPR050828">
    <property type="entry name" value="C-type_lectin/matrix_domain"/>
</dbReference>
<dbReference type="Gene3D" id="3.10.100.10">
    <property type="entry name" value="Mannose-Binding Protein A, subunit A"/>
    <property type="match status" value="1"/>
</dbReference>
<evidence type="ECO:0000313" key="3">
    <source>
        <dbReference type="Ensembl" id="ENSENLP00000014626.1"/>
    </source>
</evidence>
<gene>
    <name evidence="3" type="primary">LOC115050593</name>
</gene>
<dbReference type="PANTHER" id="PTHR45710:SF8">
    <property type="entry name" value="RERATING FAMILY MEMBER 4"/>
    <property type="match status" value="1"/>
</dbReference>
<dbReference type="SUPFAM" id="SSF56436">
    <property type="entry name" value="C-type lectin-like"/>
    <property type="match status" value="1"/>
</dbReference>
<dbReference type="AlphaFoldDB" id="A0A665U5N1"/>
<protein>
    <submittedName>
        <fullName evidence="3">Natural killer cells antigen CD94-like</fullName>
    </submittedName>
</protein>
<evidence type="ECO:0000256" key="1">
    <source>
        <dbReference type="ARBA" id="ARBA00004401"/>
    </source>
</evidence>
<dbReference type="Ensembl" id="ENSENLT00000015215.1">
    <property type="protein sequence ID" value="ENSENLP00000014626.1"/>
    <property type="gene ID" value="ENSENLG00000006883.1"/>
</dbReference>
<dbReference type="InterPro" id="IPR001304">
    <property type="entry name" value="C-type_lectin-like"/>
</dbReference>
<evidence type="ECO:0000259" key="2">
    <source>
        <dbReference type="PROSITE" id="PS50041"/>
    </source>
</evidence>
<reference evidence="3" key="3">
    <citation type="submission" date="2025-09" db="UniProtKB">
        <authorList>
            <consortium name="Ensembl"/>
        </authorList>
    </citation>
    <scope>IDENTIFICATION</scope>
</reference>
<dbReference type="SMART" id="SM00034">
    <property type="entry name" value="CLECT"/>
    <property type="match status" value="1"/>
</dbReference>
<organism evidence="3 4">
    <name type="scientific">Echeneis naucrates</name>
    <name type="common">Live sharksucker</name>
    <dbReference type="NCBI Taxonomy" id="173247"/>
    <lineage>
        <taxon>Eukaryota</taxon>
        <taxon>Metazoa</taxon>
        <taxon>Chordata</taxon>
        <taxon>Craniata</taxon>
        <taxon>Vertebrata</taxon>
        <taxon>Euteleostomi</taxon>
        <taxon>Actinopterygii</taxon>
        <taxon>Neopterygii</taxon>
        <taxon>Teleostei</taxon>
        <taxon>Neoteleostei</taxon>
        <taxon>Acanthomorphata</taxon>
        <taxon>Carangaria</taxon>
        <taxon>Carangiformes</taxon>
        <taxon>Echeneidae</taxon>
        <taxon>Echeneis</taxon>
    </lineage>
</organism>
<dbReference type="Proteomes" id="UP000472264">
    <property type="component" value="Chromosome 11"/>
</dbReference>
<dbReference type="PANTHER" id="PTHR45710">
    <property type="entry name" value="C-TYPE LECTIN DOMAIN-CONTAINING PROTEIN 180"/>
    <property type="match status" value="1"/>
</dbReference>
<evidence type="ECO:0000313" key="4">
    <source>
        <dbReference type="Proteomes" id="UP000472264"/>
    </source>
</evidence>
<proteinExistence type="predicted"/>
<reference evidence="3" key="1">
    <citation type="submission" date="2021-04" db="EMBL/GenBank/DDBJ databases">
        <authorList>
            <consortium name="Wellcome Sanger Institute Data Sharing"/>
        </authorList>
    </citation>
    <scope>NUCLEOTIDE SEQUENCE [LARGE SCALE GENOMIC DNA]</scope>
</reference>
<keyword evidence="4" id="KW-1185">Reference proteome</keyword>
<dbReference type="InterPro" id="IPR016186">
    <property type="entry name" value="C-type_lectin-like/link_sf"/>
</dbReference>
<feature type="domain" description="C-type lectin" evidence="2">
    <location>
        <begin position="51"/>
        <end position="158"/>
    </location>
</feature>
<sequence>MSCTDGSYCVVSKEEDRGEGVVRLVDVYESIEAIRENHAAASTWHKEWKRFRCSCYYISIDKKSWNESREDCRSRGAHLVIINSKEEQEFVSKINGHGSSWIGLQLQKIHSENWSGKDKWQWKWVDGSLPNYLAWLTAVTLYPENTPNAYIGGRGKWEYDEDGPKQWICETDI</sequence>
<dbReference type="Pfam" id="PF00059">
    <property type="entry name" value="Lectin_C"/>
    <property type="match status" value="1"/>
</dbReference>
<name>A0A665U5N1_ECHNA</name>